<dbReference type="HOGENOM" id="CLU_2299792_0_0_11"/>
<evidence type="ECO:0000256" key="2">
    <source>
        <dbReference type="ARBA" id="ARBA00023125"/>
    </source>
</evidence>
<feature type="region of interest" description="Disordered" evidence="4">
    <location>
        <begin position="71"/>
        <end position="100"/>
    </location>
</feature>
<dbReference type="InterPro" id="IPR000792">
    <property type="entry name" value="Tscrpt_reg_LuxR_C"/>
</dbReference>
<dbReference type="SUPFAM" id="SSF46894">
    <property type="entry name" value="C-terminal effector domain of the bipartite response regulators"/>
    <property type="match status" value="1"/>
</dbReference>
<sequence>MGLHLLLRASGATRTTGRNAAQGGRLAREGLSNPELGTRLFLSPGTVEWHLRKAFGKLAISSRRHLRDAVFDGQRRRSTRPSDEPFASERPGDRVTSLAT</sequence>
<proteinExistence type="predicted"/>
<keyword evidence="3" id="KW-0804">Transcription</keyword>
<dbReference type="Pfam" id="PF00196">
    <property type="entry name" value="GerE"/>
    <property type="match status" value="1"/>
</dbReference>
<evidence type="ECO:0000256" key="3">
    <source>
        <dbReference type="ARBA" id="ARBA00023163"/>
    </source>
</evidence>
<name>A0A0H3DBE4_AMYMU</name>
<dbReference type="RefSeq" id="WP_013227461.1">
    <property type="nucleotide sequence ID" value="NC_014318.1"/>
</dbReference>
<dbReference type="GO" id="GO:0003677">
    <property type="term" value="F:DNA binding"/>
    <property type="evidence" value="ECO:0007669"/>
    <property type="project" value="UniProtKB-KW"/>
</dbReference>
<dbReference type="AlphaFoldDB" id="A0A0H3DBE4"/>
<dbReference type="PANTHER" id="PTHR44688:SF16">
    <property type="entry name" value="DNA-BINDING TRANSCRIPTIONAL ACTIVATOR DEVR_DOSR"/>
    <property type="match status" value="1"/>
</dbReference>
<feature type="compositionally biased region" description="Basic and acidic residues" evidence="4">
    <location>
        <begin position="71"/>
        <end position="83"/>
    </location>
</feature>
<keyword evidence="2" id="KW-0238">DNA-binding</keyword>
<dbReference type="Gene3D" id="1.10.10.10">
    <property type="entry name" value="Winged helix-like DNA-binding domain superfamily/Winged helix DNA-binding domain"/>
    <property type="match status" value="1"/>
</dbReference>
<feature type="domain" description="HTH luxR-type" evidence="5">
    <location>
        <begin position="25"/>
        <end position="70"/>
    </location>
</feature>
<evidence type="ECO:0000256" key="1">
    <source>
        <dbReference type="ARBA" id="ARBA00023015"/>
    </source>
</evidence>
<gene>
    <name evidence="6" type="ordered locus">AMED_5651</name>
</gene>
<dbReference type="eggNOG" id="COG2197">
    <property type="taxonomic scope" value="Bacteria"/>
</dbReference>
<organism evidence="6 7">
    <name type="scientific">Amycolatopsis mediterranei (strain U-32)</name>
    <dbReference type="NCBI Taxonomy" id="749927"/>
    <lineage>
        <taxon>Bacteria</taxon>
        <taxon>Bacillati</taxon>
        <taxon>Actinomycetota</taxon>
        <taxon>Actinomycetes</taxon>
        <taxon>Pseudonocardiales</taxon>
        <taxon>Pseudonocardiaceae</taxon>
        <taxon>Amycolatopsis</taxon>
    </lineage>
</organism>
<dbReference type="KEGG" id="amd:AMED_5651"/>
<dbReference type="PATRIC" id="fig|749927.5.peg.5866"/>
<dbReference type="InterPro" id="IPR036388">
    <property type="entry name" value="WH-like_DNA-bd_sf"/>
</dbReference>
<accession>A0A0H3DBE4</accession>
<dbReference type="OrthoDB" id="3656034at2"/>
<keyword evidence="1" id="KW-0805">Transcription regulation</keyword>
<dbReference type="SMART" id="SM00421">
    <property type="entry name" value="HTH_LUXR"/>
    <property type="match status" value="1"/>
</dbReference>
<dbReference type="GeneID" id="92873333"/>
<dbReference type="GO" id="GO:0006355">
    <property type="term" value="P:regulation of DNA-templated transcription"/>
    <property type="evidence" value="ECO:0007669"/>
    <property type="project" value="InterPro"/>
</dbReference>
<dbReference type="PANTHER" id="PTHR44688">
    <property type="entry name" value="DNA-BINDING TRANSCRIPTIONAL ACTIVATOR DEVR_DOSR"/>
    <property type="match status" value="1"/>
</dbReference>
<evidence type="ECO:0000259" key="5">
    <source>
        <dbReference type="SMART" id="SM00421"/>
    </source>
</evidence>
<evidence type="ECO:0000313" key="7">
    <source>
        <dbReference type="Proteomes" id="UP000000328"/>
    </source>
</evidence>
<reference evidence="6 7" key="1">
    <citation type="journal article" date="2010" name="Cell Res.">
        <title>Complete genome sequence of the rifamycin SV-producing Amycolatopsis mediterranei U32 revealed its genetic characteristics in phylogeny and metabolism.</title>
        <authorList>
            <person name="Zhao W."/>
            <person name="Zhong Y."/>
            <person name="Yuan H."/>
            <person name="Wang J."/>
            <person name="Zheng H."/>
            <person name="Wang Y."/>
            <person name="Cen X."/>
            <person name="Xu F."/>
            <person name="Bai J."/>
            <person name="Han X."/>
            <person name="Lu G."/>
            <person name="Zhu Y."/>
            <person name="Shao Z."/>
            <person name="Yan H."/>
            <person name="Li C."/>
            <person name="Peng N."/>
            <person name="Zhang Z."/>
            <person name="Zhang Y."/>
            <person name="Lin W."/>
            <person name="Fan Y."/>
            <person name="Qin Z."/>
            <person name="Hu Y."/>
            <person name="Zhu B."/>
            <person name="Wang S."/>
            <person name="Ding X."/>
            <person name="Zhao G.P."/>
        </authorList>
    </citation>
    <scope>NUCLEOTIDE SEQUENCE [LARGE SCALE GENOMIC DNA]</scope>
    <source>
        <strain evidence="7">U-32</strain>
    </source>
</reference>
<evidence type="ECO:0000313" key="6">
    <source>
        <dbReference type="EMBL" id="ADJ47403.1"/>
    </source>
</evidence>
<evidence type="ECO:0000256" key="4">
    <source>
        <dbReference type="SAM" id="MobiDB-lite"/>
    </source>
</evidence>
<dbReference type="EMBL" id="CP002000">
    <property type="protein sequence ID" value="ADJ47403.1"/>
    <property type="molecule type" value="Genomic_DNA"/>
</dbReference>
<dbReference type="Proteomes" id="UP000000328">
    <property type="component" value="Chromosome"/>
</dbReference>
<protein>
    <submittedName>
        <fullName evidence="6">LuxR family transcriptional regulator</fullName>
    </submittedName>
</protein>
<dbReference type="InterPro" id="IPR016032">
    <property type="entry name" value="Sig_transdc_resp-reg_C-effctor"/>
</dbReference>
<feature type="region of interest" description="Disordered" evidence="4">
    <location>
        <begin position="8"/>
        <end position="30"/>
    </location>
</feature>